<keyword evidence="6 7" id="KW-0472">Membrane</keyword>
<dbReference type="Proteomes" id="UP001597307">
    <property type="component" value="Unassembled WGS sequence"/>
</dbReference>
<dbReference type="InterPro" id="IPR051393">
    <property type="entry name" value="ABC_transporter_permease"/>
</dbReference>
<keyword evidence="4 7" id="KW-0812">Transmembrane</keyword>
<accession>A0ABW4QAS2</accession>
<comment type="similarity">
    <text evidence="7">Belongs to the binding-protein-dependent transport system permease family.</text>
</comment>
<evidence type="ECO:0000256" key="3">
    <source>
        <dbReference type="ARBA" id="ARBA00022475"/>
    </source>
</evidence>
<dbReference type="SUPFAM" id="SSF160964">
    <property type="entry name" value="MalF N-terminal region-like"/>
    <property type="match status" value="1"/>
</dbReference>
<dbReference type="CDD" id="cd06261">
    <property type="entry name" value="TM_PBP2"/>
    <property type="match status" value="1"/>
</dbReference>
<keyword evidence="3" id="KW-1003">Cell membrane</keyword>
<evidence type="ECO:0000256" key="5">
    <source>
        <dbReference type="ARBA" id="ARBA00022989"/>
    </source>
</evidence>
<evidence type="ECO:0000259" key="8">
    <source>
        <dbReference type="PROSITE" id="PS50928"/>
    </source>
</evidence>
<dbReference type="PROSITE" id="PS50928">
    <property type="entry name" value="ABC_TM1"/>
    <property type="match status" value="1"/>
</dbReference>
<feature type="domain" description="ABC transmembrane type-1" evidence="8">
    <location>
        <begin position="90"/>
        <end position="305"/>
    </location>
</feature>
<comment type="subcellular location">
    <subcellularLocation>
        <location evidence="1 7">Cell membrane</location>
        <topology evidence="1 7">Multi-pass membrane protein</topology>
    </subcellularLocation>
</comment>
<evidence type="ECO:0000256" key="1">
    <source>
        <dbReference type="ARBA" id="ARBA00004651"/>
    </source>
</evidence>
<proteinExistence type="inferred from homology"/>
<keyword evidence="5 7" id="KW-1133">Transmembrane helix</keyword>
<feature type="transmembrane region" description="Helical" evidence="7">
    <location>
        <begin position="176"/>
        <end position="197"/>
    </location>
</feature>
<keyword evidence="10" id="KW-1185">Reference proteome</keyword>
<keyword evidence="2 7" id="KW-0813">Transport</keyword>
<dbReference type="PANTHER" id="PTHR30193:SF37">
    <property type="entry name" value="INNER MEMBRANE ABC TRANSPORTER PERMEASE PROTEIN YCJO"/>
    <property type="match status" value="1"/>
</dbReference>
<dbReference type="SUPFAM" id="SSF161098">
    <property type="entry name" value="MetI-like"/>
    <property type="match status" value="1"/>
</dbReference>
<sequence length="316" mass="35233">MTLIPTKKRTGGASAPPVRGMRANNRIRNDGIWPWLFLAPVLIGLGAFYLWPIVQTVYFSFTTFGVFGGTEFVGLDNYRQLIQDDQIPRSLFNTVIYTAIVLLGIPIAIFFSSLLNRPGLRFATFYRLLFFMPYVAMPTAVAIVWRTIYNGDYGILNSLLSVFGIDGPHWVSTPGFSLAALGILGLWSALGFSMIILSAGMQGIPTELYEAAQLDGASSWRQFISITVPMLTPSIFLVVIVSTINAFQLFDLLFALMGDSNPAMRETQSLVYLFYSEAFLINDKGYASAIALLIMAFIAIITFVQFRLQRRWVNHV</sequence>
<feature type="transmembrane region" description="Helical" evidence="7">
    <location>
        <begin position="286"/>
        <end position="306"/>
    </location>
</feature>
<protein>
    <submittedName>
        <fullName evidence="9">Carbohydrate ABC transporter permease</fullName>
    </submittedName>
</protein>
<feature type="transmembrane region" description="Helical" evidence="7">
    <location>
        <begin position="32"/>
        <end position="51"/>
    </location>
</feature>
<dbReference type="Pfam" id="PF00528">
    <property type="entry name" value="BPD_transp_1"/>
    <property type="match status" value="1"/>
</dbReference>
<dbReference type="EMBL" id="JBHUGA010000060">
    <property type="protein sequence ID" value="MFD1847815.1"/>
    <property type="molecule type" value="Genomic_DNA"/>
</dbReference>
<comment type="caution">
    <text evidence="9">The sequence shown here is derived from an EMBL/GenBank/DDBJ whole genome shotgun (WGS) entry which is preliminary data.</text>
</comment>
<evidence type="ECO:0000256" key="4">
    <source>
        <dbReference type="ARBA" id="ARBA00022692"/>
    </source>
</evidence>
<dbReference type="InterPro" id="IPR000515">
    <property type="entry name" value="MetI-like"/>
</dbReference>
<evidence type="ECO:0000256" key="2">
    <source>
        <dbReference type="ARBA" id="ARBA00022448"/>
    </source>
</evidence>
<feature type="transmembrane region" description="Helical" evidence="7">
    <location>
        <begin position="235"/>
        <end position="257"/>
    </location>
</feature>
<gene>
    <name evidence="9" type="ORF">ACFSFX_14590</name>
</gene>
<feature type="transmembrane region" description="Helical" evidence="7">
    <location>
        <begin position="128"/>
        <end position="148"/>
    </location>
</feature>
<evidence type="ECO:0000256" key="6">
    <source>
        <dbReference type="ARBA" id="ARBA00023136"/>
    </source>
</evidence>
<evidence type="ECO:0000256" key="7">
    <source>
        <dbReference type="RuleBase" id="RU363032"/>
    </source>
</evidence>
<evidence type="ECO:0000313" key="9">
    <source>
        <dbReference type="EMBL" id="MFD1847815.1"/>
    </source>
</evidence>
<dbReference type="InterPro" id="IPR035906">
    <property type="entry name" value="MetI-like_sf"/>
</dbReference>
<dbReference type="PANTHER" id="PTHR30193">
    <property type="entry name" value="ABC TRANSPORTER PERMEASE PROTEIN"/>
    <property type="match status" value="1"/>
</dbReference>
<organism evidence="9 10">
    <name type="scientific">Arthrobacter flavus</name>
    <dbReference type="NCBI Taxonomy" id="95172"/>
    <lineage>
        <taxon>Bacteria</taxon>
        <taxon>Bacillati</taxon>
        <taxon>Actinomycetota</taxon>
        <taxon>Actinomycetes</taxon>
        <taxon>Micrococcales</taxon>
        <taxon>Micrococcaceae</taxon>
        <taxon>Arthrobacter</taxon>
    </lineage>
</organism>
<dbReference type="Gene3D" id="1.10.3720.10">
    <property type="entry name" value="MetI-like"/>
    <property type="match status" value="1"/>
</dbReference>
<feature type="transmembrane region" description="Helical" evidence="7">
    <location>
        <begin position="95"/>
        <end position="116"/>
    </location>
</feature>
<dbReference type="RefSeq" id="WP_343881007.1">
    <property type="nucleotide sequence ID" value="NZ_BAAAIJ010000051.1"/>
</dbReference>
<reference evidence="10" key="1">
    <citation type="journal article" date="2019" name="Int. J. Syst. Evol. Microbiol.">
        <title>The Global Catalogue of Microorganisms (GCM) 10K type strain sequencing project: providing services to taxonomists for standard genome sequencing and annotation.</title>
        <authorList>
            <consortium name="The Broad Institute Genomics Platform"/>
            <consortium name="The Broad Institute Genome Sequencing Center for Infectious Disease"/>
            <person name="Wu L."/>
            <person name="Ma J."/>
        </authorList>
    </citation>
    <scope>NUCLEOTIDE SEQUENCE [LARGE SCALE GENOMIC DNA]</scope>
    <source>
        <strain evidence="10">JCM 11496</strain>
    </source>
</reference>
<evidence type="ECO:0000313" key="10">
    <source>
        <dbReference type="Proteomes" id="UP001597307"/>
    </source>
</evidence>
<name>A0ABW4QAS2_9MICC</name>